<dbReference type="GO" id="GO:0003735">
    <property type="term" value="F:structural constituent of ribosome"/>
    <property type="evidence" value="ECO:0007669"/>
    <property type="project" value="InterPro"/>
</dbReference>
<dbReference type="InterPro" id="IPR025340">
    <property type="entry name" value="DUF4246"/>
</dbReference>
<evidence type="ECO:0000259" key="5">
    <source>
        <dbReference type="Pfam" id="PF14033"/>
    </source>
</evidence>
<evidence type="ECO:0000259" key="6">
    <source>
        <dbReference type="Pfam" id="PF21666"/>
    </source>
</evidence>
<comment type="similarity">
    <text evidence="1">Belongs to the eukaryotic ribosomal protein eS28 family.</text>
</comment>
<evidence type="ECO:0000256" key="1">
    <source>
        <dbReference type="ARBA" id="ARBA00005943"/>
    </source>
</evidence>
<dbReference type="EMBL" id="CDPU01000035">
    <property type="protein sequence ID" value="CEO53449.1"/>
    <property type="molecule type" value="Genomic_DNA"/>
</dbReference>
<dbReference type="InterPro" id="IPR049192">
    <property type="entry name" value="DUF4246_C"/>
</dbReference>
<evidence type="ECO:0000256" key="4">
    <source>
        <dbReference type="SAM" id="MobiDB-lite"/>
    </source>
</evidence>
<organism evidence="7">
    <name type="scientific">Bionectria ochroleuca</name>
    <name type="common">Gliocladium roseum</name>
    <dbReference type="NCBI Taxonomy" id="29856"/>
    <lineage>
        <taxon>Eukaryota</taxon>
        <taxon>Fungi</taxon>
        <taxon>Dikarya</taxon>
        <taxon>Ascomycota</taxon>
        <taxon>Pezizomycotina</taxon>
        <taxon>Sordariomycetes</taxon>
        <taxon>Hypocreomycetidae</taxon>
        <taxon>Hypocreales</taxon>
        <taxon>Bionectriaceae</taxon>
        <taxon>Clonostachys</taxon>
    </lineage>
</organism>
<name>A0A0B7K8G8_BIOOC</name>
<dbReference type="CDD" id="cd04457">
    <property type="entry name" value="S1_S28E"/>
    <property type="match status" value="1"/>
</dbReference>
<feature type="compositionally biased region" description="Polar residues" evidence="4">
    <location>
        <begin position="121"/>
        <end position="135"/>
    </location>
</feature>
<feature type="region of interest" description="Disordered" evidence="4">
    <location>
        <begin position="64"/>
        <end position="247"/>
    </location>
</feature>
<dbReference type="GO" id="GO:0006412">
    <property type="term" value="P:translation"/>
    <property type="evidence" value="ECO:0007669"/>
    <property type="project" value="InterPro"/>
</dbReference>
<dbReference type="SUPFAM" id="SSF50249">
    <property type="entry name" value="Nucleic acid-binding proteins"/>
    <property type="match status" value="1"/>
</dbReference>
<dbReference type="Pfam" id="PF21666">
    <property type="entry name" value="DUF4246_N"/>
    <property type="match status" value="1"/>
</dbReference>
<feature type="domain" description="DUF4246" evidence="6">
    <location>
        <begin position="309"/>
        <end position="379"/>
    </location>
</feature>
<evidence type="ECO:0000313" key="7">
    <source>
        <dbReference type="EMBL" id="CEO53449.1"/>
    </source>
</evidence>
<feature type="compositionally biased region" description="Polar residues" evidence="4">
    <location>
        <begin position="235"/>
        <end position="246"/>
    </location>
</feature>
<dbReference type="InterPro" id="IPR000289">
    <property type="entry name" value="Ribosomal_eS28"/>
</dbReference>
<reference evidence="7" key="1">
    <citation type="submission" date="2015-01" db="EMBL/GenBank/DDBJ databases">
        <authorList>
            <person name="Durling Mikael"/>
        </authorList>
    </citation>
    <scope>NUCLEOTIDE SEQUENCE</scope>
</reference>
<dbReference type="AlphaFoldDB" id="A0A0B7K8G8"/>
<dbReference type="InterPro" id="IPR012340">
    <property type="entry name" value="NA-bd_OB-fold"/>
</dbReference>
<dbReference type="Pfam" id="PF01200">
    <property type="entry name" value="Ribosomal_S28e"/>
    <property type="match status" value="1"/>
</dbReference>
<feature type="domain" description="DUF4246" evidence="5">
    <location>
        <begin position="396"/>
        <end position="834"/>
    </location>
</feature>
<dbReference type="PANTHER" id="PTHR33119">
    <property type="entry name" value="IFI3P"/>
    <property type="match status" value="1"/>
</dbReference>
<feature type="compositionally biased region" description="Acidic residues" evidence="4">
    <location>
        <begin position="149"/>
        <end position="232"/>
    </location>
</feature>
<protein>
    <submittedName>
        <fullName evidence="7">Uncharacterized protein</fullName>
    </submittedName>
</protein>
<dbReference type="InterPro" id="IPR049207">
    <property type="entry name" value="DUF4246_N"/>
</dbReference>
<dbReference type="Pfam" id="PF14033">
    <property type="entry name" value="DUF4246"/>
    <property type="match status" value="1"/>
</dbReference>
<dbReference type="Gene3D" id="2.40.50.140">
    <property type="entry name" value="Nucleic acid-binding proteins"/>
    <property type="match status" value="1"/>
</dbReference>
<dbReference type="GO" id="GO:0005840">
    <property type="term" value="C:ribosome"/>
    <property type="evidence" value="ECO:0007669"/>
    <property type="project" value="UniProtKB-KW"/>
</dbReference>
<dbReference type="FunFam" id="2.40.50.140:FF:000025">
    <property type="entry name" value="40S ribosomal protein S28"/>
    <property type="match status" value="1"/>
</dbReference>
<proteinExistence type="inferred from homology"/>
<accession>A0A0B7K8G8</accession>
<sequence length="897" mass="101949">MDSSKAPVKLVKVKTVLGRTGSRGGVTQVRVEFMDDQTRSIIRNVKGPVREDDILCLLESELMARSESASPTPEDGTIHPSFDYTDGSELSDQGELNEPVRGAPKSGDAKDKPKVKKVNGEGQNDASGSAEGTTRSGRRLEQRSYIAPLDDDDEDDDDDDDELGDDEDDEDDDDNSEEDLEIQVGDVDDDELEDDDDDSDDDEEDDDEDEDDEDDDDDEDEEEDGDQDDSDNESVKSGQSVHLSSKQKGELGAWIKFSQDPPPDVEDADDRCKELYGYSISEHDKNDIEEYVVERILNGPPLKRDRLMVPGFGLPIIYKVKSPEERAPFLLGLEDEDWEAVTLTNREVCMLKFIEDITNKPSWWKKVRDPRIAKKWKEEVVKMPWTQYRKYGDFTEQMADVAIEELLKKADLYEETGLIPIFDYSACVIKSDSLMTDEMAAALKAAVVPLEKVEESLKDWHPGSDNQVLDLVHPSLCPLVYGLSRVVPEKRIPLSDCLEYCGSGVTVPVPEVPEVPRTSWDTENYLDSHALSRRFQWLPCDVELSGDKPRIDSYINNLHPVEHKALYPVIEQFIEKSLPAWDLVWRWPEEFQTQRIVVGDIEHKCKVPDICGDYCSMTNRPGYEDNEDAEDAEELNEQWWDSTHDLVVPDADSEMEEVVQVDAKEVLSTGFFDNATRAQVIVKLANIHLTPENPKYKGGSWHVEGQYNEHICATALYYYDTENITDCYLDFRTQADEEELSQELNYAQGEFHPIEQLFDIDAEGHKLQTIGSVLTREGRAVFFPNVYQHHVSPFELADKTKPGHRKILALFLIDPQVPVLSTANVPPQQQAWWDLSKAPILGKLPPELMESVKRNVEFPIGTEAAKKLRLELMEERKAKLNDTDTHFKNMEWGFCEH</sequence>
<keyword evidence="2" id="KW-0689">Ribosomal protein</keyword>
<dbReference type="GO" id="GO:1990904">
    <property type="term" value="C:ribonucleoprotein complex"/>
    <property type="evidence" value="ECO:0007669"/>
    <property type="project" value="UniProtKB-KW"/>
</dbReference>
<evidence type="ECO:0000256" key="2">
    <source>
        <dbReference type="ARBA" id="ARBA00022980"/>
    </source>
</evidence>
<gene>
    <name evidence="7" type="ORF">BN869_000009507_1</name>
</gene>
<keyword evidence="3" id="KW-0687">Ribonucleoprotein</keyword>
<evidence type="ECO:0000256" key="3">
    <source>
        <dbReference type="ARBA" id="ARBA00023274"/>
    </source>
</evidence>
<dbReference type="PANTHER" id="PTHR33119:SF1">
    <property type="entry name" value="FE2OG DIOXYGENASE DOMAIN-CONTAINING PROTEIN"/>
    <property type="match status" value="1"/>
</dbReference>